<sequence>METINFELLEGLIQTPVEVSIQDDEGEERAPFVRKEIRKIELCPDQTHLRIYFDQRKFFAIPLESKVEIVGDTWTATDVCNKLTYVIRKVG</sequence>
<protein>
    <submittedName>
        <fullName evidence="1">Uncharacterized protein</fullName>
    </submittedName>
</protein>
<name>A0ACC6S5X5_9BACI</name>
<evidence type="ECO:0000313" key="2">
    <source>
        <dbReference type="Proteomes" id="UP001439875"/>
    </source>
</evidence>
<comment type="caution">
    <text evidence="1">The sequence shown here is derived from an EMBL/GenBank/DDBJ whole genome shotgun (WGS) entry which is preliminary data.</text>
</comment>
<dbReference type="Proteomes" id="UP001439875">
    <property type="component" value="Unassembled WGS sequence"/>
</dbReference>
<evidence type="ECO:0000313" key="1">
    <source>
        <dbReference type="EMBL" id="MEQ2525417.1"/>
    </source>
</evidence>
<organism evidence="1 2">
    <name type="scientific">Robertmurraya yapensis</name>
    <name type="common">ex Hitch et al 2024</name>
    <dbReference type="NCBI Taxonomy" id="3133160"/>
    <lineage>
        <taxon>Bacteria</taxon>
        <taxon>Bacillati</taxon>
        <taxon>Bacillota</taxon>
        <taxon>Bacilli</taxon>
        <taxon>Bacillales</taxon>
        <taxon>Bacillaceae</taxon>
        <taxon>Robertmurraya</taxon>
    </lineage>
</organism>
<proteinExistence type="predicted"/>
<keyword evidence="2" id="KW-1185">Reference proteome</keyword>
<accession>A0ACC6S5X5</accession>
<gene>
    <name evidence="1" type="ORF">WMO40_01785</name>
</gene>
<dbReference type="EMBL" id="JBBMEW010000001">
    <property type="protein sequence ID" value="MEQ2525417.1"/>
    <property type="molecule type" value="Genomic_DNA"/>
</dbReference>
<reference evidence="1" key="1">
    <citation type="submission" date="2024-03" db="EMBL/GenBank/DDBJ databases">
        <title>Human intestinal bacterial collection.</title>
        <authorList>
            <person name="Pauvert C."/>
            <person name="Hitch T.C.A."/>
            <person name="Clavel T."/>
        </authorList>
    </citation>
    <scope>NUCLEOTIDE SEQUENCE</scope>
    <source>
        <strain evidence="1">CLA-AA-H227</strain>
    </source>
</reference>